<evidence type="ECO:0000313" key="3">
    <source>
        <dbReference type="EMBL" id="SHN57361.1"/>
    </source>
</evidence>
<dbReference type="PANTHER" id="PTHR10605:SF56">
    <property type="entry name" value="BIFUNCTIONAL HEPARAN SULFATE N-DEACETYLASE_N-SULFOTRANSFERASE"/>
    <property type="match status" value="1"/>
</dbReference>
<dbReference type="RefSeq" id="WP_091764184.1">
    <property type="nucleotide sequence ID" value="NZ_FOHL01000003.1"/>
</dbReference>
<dbReference type="SUPFAM" id="SSF52540">
    <property type="entry name" value="P-loop containing nucleoside triphosphate hydrolases"/>
    <property type="match status" value="1"/>
</dbReference>
<proteinExistence type="predicted"/>
<evidence type="ECO:0000256" key="2">
    <source>
        <dbReference type="SAM" id="MobiDB-lite"/>
    </source>
</evidence>
<reference evidence="3 4" key="1">
    <citation type="submission" date="2016-12" db="EMBL/GenBank/DDBJ databases">
        <authorList>
            <person name="Song W.-J."/>
            <person name="Kurnit D.M."/>
        </authorList>
    </citation>
    <scope>NUCLEOTIDE SEQUENCE [LARGE SCALE GENOMIC DNA]</scope>
    <source>
        <strain evidence="3 4">CGMCC 1.10808</strain>
    </source>
</reference>
<protein>
    <submittedName>
        <fullName evidence="3">Sulfotransferase family protein</fullName>
    </submittedName>
</protein>
<name>A0A1M7SFV3_9RHOB</name>
<dbReference type="Proteomes" id="UP000184066">
    <property type="component" value="Unassembled WGS sequence"/>
</dbReference>
<gene>
    <name evidence="3" type="ORF">SAMN05216200_102354</name>
</gene>
<keyword evidence="1 3" id="KW-0808">Transferase</keyword>
<dbReference type="InterPro" id="IPR037359">
    <property type="entry name" value="NST/OST"/>
</dbReference>
<dbReference type="AlphaFoldDB" id="A0A1M7SFV3"/>
<feature type="region of interest" description="Disordered" evidence="2">
    <location>
        <begin position="225"/>
        <end position="244"/>
    </location>
</feature>
<dbReference type="Pfam" id="PF13469">
    <property type="entry name" value="Sulfotransfer_3"/>
    <property type="match status" value="1"/>
</dbReference>
<dbReference type="InterPro" id="IPR027417">
    <property type="entry name" value="P-loop_NTPase"/>
</dbReference>
<dbReference type="EMBL" id="FRDL01000002">
    <property type="protein sequence ID" value="SHN57361.1"/>
    <property type="molecule type" value="Genomic_DNA"/>
</dbReference>
<organism evidence="3 4">
    <name type="scientific">Oceanicella actignis</name>
    <dbReference type="NCBI Taxonomy" id="1189325"/>
    <lineage>
        <taxon>Bacteria</taxon>
        <taxon>Pseudomonadati</taxon>
        <taxon>Pseudomonadota</taxon>
        <taxon>Alphaproteobacteria</taxon>
        <taxon>Rhodobacterales</taxon>
        <taxon>Paracoccaceae</taxon>
        <taxon>Oceanicella</taxon>
    </lineage>
</organism>
<dbReference type="Gene3D" id="3.40.50.300">
    <property type="entry name" value="P-loop containing nucleotide triphosphate hydrolases"/>
    <property type="match status" value="1"/>
</dbReference>
<dbReference type="PANTHER" id="PTHR10605">
    <property type="entry name" value="HEPARAN SULFATE SULFOTRANSFERASE"/>
    <property type="match status" value="1"/>
</dbReference>
<evidence type="ECO:0000313" key="4">
    <source>
        <dbReference type="Proteomes" id="UP000184066"/>
    </source>
</evidence>
<keyword evidence="4" id="KW-1185">Reference proteome</keyword>
<evidence type="ECO:0000256" key="1">
    <source>
        <dbReference type="ARBA" id="ARBA00022679"/>
    </source>
</evidence>
<dbReference type="STRING" id="1189325.SAMN04488119_103155"/>
<dbReference type="OrthoDB" id="981508at2"/>
<accession>A0A1M7SFV3</accession>
<sequence>MGPDFICIGGQRCGTTWLYHALRCAPAVWTPPVKELHHFDVGAQGVEVWPYRYRRHLRSRAAHYAGRLAGRRDAIVDPLWDARYFLGRRSDDWYAALFARARARGQVAGEITPAYSILPEATVARVAARFPDAKILLILRDPLARAWSNAMREPGLDPRDEQAVIAHLRSPGCVARSDWPAIVARWRRHFPRSRMLLAAFEQIREDRRAFLARIGAFLGAPIPDPGVERDRRKTGASTWRRGPPPAHVVEAVRDIYDPIAEASAELMREARAEVRIKP</sequence>
<dbReference type="GO" id="GO:0008146">
    <property type="term" value="F:sulfotransferase activity"/>
    <property type="evidence" value="ECO:0007669"/>
    <property type="project" value="InterPro"/>
</dbReference>